<dbReference type="EMBL" id="JBBWWR010000018">
    <property type="protein sequence ID" value="KAK8944051.1"/>
    <property type="molecule type" value="Genomic_DNA"/>
</dbReference>
<dbReference type="Proteomes" id="UP001412067">
    <property type="component" value="Unassembled WGS sequence"/>
</dbReference>
<evidence type="ECO:0000256" key="1">
    <source>
        <dbReference type="SAM" id="MobiDB-lite"/>
    </source>
</evidence>
<organism evidence="2 3">
    <name type="scientific">Platanthera guangdongensis</name>
    <dbReference type="NCBI Taxonomy" id="2320717"/>
    <lineage>
        <taxon>Eukaryota</taxon>
        <taxon>Viridiplantae</taxon>
        <taxon>Streptophyta</taxon>
        <taxon>Embryophyta</taxon>
        <taxon>Tracheophyta</taxon>
        <taxon>Spermatophyta</taxon>
        <taxon>Magnoliopsida</taxon>
        <taxon>Liliopsida</taxon>
        <taxon>Asparagales</taxon>
        <taxon>Orchidaceae</taxon>
        <taxon>Orchidoideae</taxon>
        <taxon>Orchideae</taxon>
        <taxon>Orchidinae</taxon>
        <taxon>Platanthera</taxon>
    </lineage>
</organism>
<evidence type="ECO:0000313" key="3">
    <source>
        <dbReference type="Proteomes" id="UP001412067"/>
    </source>
</evidence>
<accession>A0ABR2LLT1</accession>
<proteinExistence type="predicted"/>
<protein>
    <submittedName>
        <fullName evidence="2">Uncharacterized protein</fullName>
    </submittedName>
</protein>
<name>A0ABR2LLT1_9ASPA</name>
<reference evidence="2 3" key="1">
    <citation type="journal article" date="2022" name="Nat. Plants">
        <title>Genomes of leafy and leafless Platanthera orchids illuminate the evolution of mycoheterotrophy.</title>
        <authorList>
            <person name="Li M.H."/>
            <person name="Liu K.W."/>
            <person name="Li Z."/>
            <person name="Lu H.C."/>
            <person name="Ye Q.L."/>
            <person name="Zhang D."/>
            <person name="Wang J.Y."/>
            <person name="Li Y.F."/>
            <person name="Zhong Z.M."/>
            <person name="Liu X."/>
            <person name="Yu X."/>
            <person name="Liu D.K."/>
            <person name="Tu X.D."/>
            <person name="Liu B."/>
            <person name="Hao Y."/>
            <person name="Liao X.Y."/>
            <person name="Jiang Y.T."/>
            <person name="Sun W.H."/>
            <person name="Chen J."/>
            <person name="Chen Y.Q."/>
            <person name="Ai Y."/>
            <person name="Zhai J.W."/>
            <person name="Wu S.S."/>
            <person name="Zhou Z."/>
            <person name="Hsiao Y.Y."/>
            <person name="Wu W.L."/>
            <person name="Chen Y.Y."/>
            <person name="Lin Y.F."/>
            <person name="Hsu J.L."/>
            <person name="Li C.Y."/>
            <person name="Wang Z.W."/>
            <person name="Zhao X."/>
            <person name="Zhong W.Y."/>
            <person name="Ma X.K."/>
            <person name="Ma L."/>
            <person name="Huang J."/>
            <person name="Chen G.Z."/>
            <person name="Huang M.Z."/>
            <person name="Huang L."/>
            <person name="Peng D.H."/>
            <person name="Luo Y.B."/>
            <person name="Zou S.Q."/>
            <person name="Chen S.P."/>
            <person name="Lan S."/>
            <person name="Tsai W.C."/>
            <person name="Van de Peer Y."/>
            <person name="Liu Z.J."/>
        </authorList>
    </citation>
    <scope>NUCLEOTIDE SEQUENCE [LARGE SCALE GENOMIC DNA]</scope>
    <source>
        <strain evidence="2">Lor288</strain>
    </source>
</reference>
<comment type="caution">
    <text evidence="2">The sequence shown here is derived from an EMBL/GenBank/DDBJ whole genome shotgun (WGS) entry which is preliminary data.</text>
</comment>
<evidence type="ECO:0000313" key="2">
    <source>
        <dbReference type="EMBL" id="KAK8944051.1"/>
    </source>
</evidence>
<sequence>MSEDEHDISEHVDSIDPSIASESRKCRKKGKSKVTNSVLIDLVESTEEIRASL</sequence>
<gene>
    <name evidence="2" type="ORF">KSP40_PGU002728</name>
</gene>
<feature type="region of interest" description="Disordered" evidence="1">
    <location>
        <begin position="1"/>
        <end position="34"/>
    </location>
</feature>
<keyword evidence="3" id="KW-1185">Reference proteome</keyword>